<gene>
    <name evidence="1" type="primary">ORF89803</name>
</gene>
<protein>
    <submittedName>
        <fullName evidence="1">Uncharacterized protein</fullName>
    </submittedName>
</protein>
<dbReference type="AlphaFoldDB" id="A0A0B7A2E8"/>
<name>A0A0B7A2E8_9EUPU</name>
<organism evidence="1">
    <name type="scientific">Arion vulgaris</name>
    <dbReference type="NCBI Taxonomy" id="1028688"/>
    <lineage>
        <taxon>Eukaryota</taxon>
        <taxon>Metazoa</taxon>
        <taxon>Spiralia</taxon>
        <taxon>Lophotrochozoa</taxon>
        <taxon>Mollusca</taxon>
        <taxon>Gastropoda</taxon>
        <taxon>Heterobranchia</taxon>
        <taxon>Euthyneura</taxon>
        <taxon>Panpulmonata</taxon>
        <taxon>Eupulmonata</taxon>
        <taxon>Stylommatophora</taxon>
        <taxon>Helicina</taxon>
        <taxon>Arionoidea</taxon>
        <taxon>Arionidae</taxon>
        <taxon>Arion</taxon>
    </lineage>
</organism>
<evidence type="ECO:0000313" key="1">
    <source>
        <dbReference type="EMBL" id="CEK74135.1"/>
    </source>
</evidence>
<reference evidence="1" key="1">
    <citation type="submission" date="2014-12" db="EMBL/GenBank/DDBJ databases">
        <title>Insight into the proteome of Arion vulgaris.</title>
        <authorList>
            <person name="Aradska J."/>
            <person name="Bulat T."/>
            <person name="Smidak R."/>
            <person name="Sarate P."/>
            <person name="Gangsoo J."/>
            <person name="Sialana F."/>
            <person name="Bilban M."/>
            <person name="Lubec G."/>
        </authorList>
    </citation>
    <scope>NUCLEOTIDE SEQUENCE</scope>
    <source>
        <tissue evidence="1">Skin</tissue>
    </source>
</reference>
<sequence length="60" mass="6589">MTQPFSAEIAHHLHKLHSSSNNPMDLQQKCTCDPICLSLPYVLLGGMKTDIDGKTDVGHI</sequence>
<accession>A0A0B7A2E8</accession>
<dbReference type="EMBL" id="HACG01027270">
    <property type="protein sequence ID" value="CEK74135.1"/>
    <property type="molecule type" value="Transcribed_RNA"/>
</dbReference>
<proteinExistence type="predicted"/>